<dbReference type="InterPro" id="IPR052882">
    <property type="entry name" value="EZH_Inhibitor"/>
</dbReference>
<accession>A0A8B7QL24</accession>
<name>A0A8B7QL24_HIPAR</name>
<dbReference type="PANTHER" id="PTHR22467">
    <property type="entry name" value="EZH INHIBITORY PROTEIN-RELATED"/>
    <property type="match status" value="1"/>
</dbReference>
<organism evidence="2 3">
    <name type="scientific">Hipposideros armiger</name>
    <name type="common">Great Himalayan leaf-nosed bat</name>
    <dbReference type="NCBI Taxonomy" id="186990"/>
    <lineage>
        <taxon>Eukaryota</taxon>
        <taxon>Metazoa</taxon>
        <taxon>Chordata</taxon>
        <taxon>Craniata</taxon>
        <taxon>Vertebrata</taxon>
        <taxon>Euteleostomi</taxon>
        <taxon>Mammalia</taxon>
        <taxon>Eutheria</taxon>
        <taxon>Laurasiatheria</taxon>
        <taxon>Chiroptera</taxon>
        <taxon>Yinpterochiroptera</taxon>
        <taxon>Rhinolophoidea</taxon>
        <taxon>Hipposideridae</taxon>
        <taxon>Hipposideros</taxon>
    </lineage>
</organism>
<feature type="region of interest" description="Disordered" evidence="1">
    <location>
        <begin position="178"/>
        <end position="518"/>
    </location>
</feature>
<evidence type="ECO:0000313" key="3">
    <source>
        <dbReference type="RefSeq" id="XP_019489474.1"/>
    </source>
</evidence>
<dbReference type="RefSeq" id="XP_019489474.1">
    <property type="nucleotide sequence ID" value="XM_019633929.1"/>
</dbReference>
<dbReference type="PANTHER" id="PTHR22467:SF1">
    <property type="entry name" value="EZH INHIBITORY PROTEIN"/>
    <property type="match status" value="1"/>
</dbReference>
<dbReference type="Proteomes" id="UP000694851">
    <property type="component" value="Unplaced"/>
</dbReference>
<dbReference type="GeneID" id="109377542"/>
<evidence type="ECO:0000256" key="1">
    <source>
        <dbReference type="SAM" id="MobiDB-lite"/>
    </source>
</evidence>
<keyword evidence="2" id="KW-1185">Reference proteome</keyword>
<evidence type="ECO:0000313" key="2">
    <source>
        <dbReference type="Proteomes" id="UP000694851"/>
    </source>
</evidence>
<feature type="compositionally biased region" description="Polar residues" evidence="1">
    <location>
        <begin position="33"/>
        <end position="54"/>
    </location>
</feature>
<feature type="region of interest" description="Disordered" evidence="1">
    <location>
        <begin position="1"/>
        <end position="164"/>
    </location>
</feature>
<dbReference type="KEGG" id="hai:109377542"/>
<proteinExistence type="predicted"/>
<protein>
    <submittedName>
        <fullName evidence="3">Uncharacterized protein CXorf67-like</fullName>
    </submittedName>
</protein>
<dbReference type="AlphaFoldDB" id="A0A8B7QL24"/>
<gene>
    <name evidence="3" type="primary">LOC109377542</name>
</gene>
<feature type="compositionally biased region" description="Polar residues" evidence="1">
    <location>
        <begin position="500"/>
        <end position="510"/>
    </location>
</feature>
<feature type="region of interest" description="Disordered" evidence="1">
    <location>
        <begin position="541"/>
        <end position="560"/>
    </location>
</feature>
<feature type="compositionally biased region" description="Low complexity" evidence="1">
    <location>
        <begin position="310"/>
        <end position="327"/>
    </location>
</feature>
<dbReference type="GO" id="GO:0005634">
    <property type="term" value="C:nucleus"/>
    <property type="evidence" value="ECO:0007669"/>
    <property type="project" value="TreeGrafter"/>
</dbReference>
<sequence length="560" mass="57056">MATQSCWEKELKQQEGEVPAGPENEVAAAHGNAQGTGNPDPSTWVPTISSDQSLSGGGTPRSGTAGDSTCAVATPGAILVIAEDPGSPSMDCVQATGRPEHRGSQSPLAELRRVGPGTAHVESGDARGQATRGTDEASGRPAQTRSPAKSREQKRPSGIEAAGALERSRHCLFLGAPAPEASVPLSPSSPMAQPSSHRRRPAPRASPCDRTSLPGPALRSQALLSAPGPALRSQAARQGPALRSRTTPPGPAVRRGPASRRRCAPAPGPAPLRDESGPGSAPRRRGTAPGPAMRRRHAPEPGSARRRSEPGTGPAPSSPGSAPVPAVRCRTSRPGHALRCAASEPAPASPMRASGTGPARSNHPSPPIPALRSRATPLSPALRSGGTTPGFVLRSCRIQRRSSPSSRPSIPGPGGEGPPSPGSALGRLVIPSSSGSPDPEVPSLPSQPCWHAVRMRASSPSPPGRYFPLPGRCDDSSSPSLSSTSSSSSCSSSSPSSSPTNISGQRSSSPKFCGLGSISTPSPASLRRAFQLEFDALSPVSPEVQAEVESIPSPPSPPVL</sequence>
<reference evidence="3" key="1">
    <citation type="submission" date="2025-08" db="UniProtKB">
        <authorList>
            <consortium name="RefSeq"/>
        </authorList>
    </citation>
    <scope>IDENTIFICATION</scope>
    <source>
        <tissue evidence="3">Muscle</tissue>
    </source>
</reference>
<feature type="compositionally biased region" description="Low complexity" evidence="1">
    <location>
        <begin position="476"/>
        <end position="499"/>
    </location>
</feature>
<dbReference type="OrthoDB" id="9751586at2759"/>